<evidence type="ECO:0000313" key="2">
    <source>
        <dbReference type="Proteomes" id="UP000236604"/>
    </source>
</evidence>
<dbReference type="InterPro" id="IPR032606">
    <property type="entry name" value="DUF4895"/>
</dbReference>
<evidence type="ECO:0000313" key="1">
    <source>
        <dbReference type="EMBL" id="PNS01388.1"/>
    </source>
</evidence>
<reference evidence="1 2" key="1">
    <citation type="submission" date="2013-12" db="EMBL/GenBank/DDBJ databases">
        <title>Comparative genomics of Petrotoga isolates.</title>
        <authorList>
            <person name="Nesbo C.L."/>
            <person name="Charchuk R."/>
            <person name="Chow K."/>
        </authorList>
    </citation>
    <scope>NUCLEOTIDE SEQUENCE [LARGE SCALE GENOMIC DNA]</scope>
    <source>
        <strain evidence="1 2">DSM 14811</strain>
    </source>
</reference>
<dbReference type="EMBL" id="AZRN01000002">
    <property type="protein sequence ID" value="PNS01388.1"/>
    <property type="molecule type" value="Genomic_DNA"/>
</dbReference>
<name>A0A2K1PF47_9BACT</name>
<dbReference type="AlphaFoldDB" id="A0A2K1PF47"/>
<organism evidence="1 2">
    <name type="scientific">Petrotoga mexicana DSM 14811</name>
    <dbReference type="NCBI Taxonomy" id="1122954"/>
    <lineage>
        <taxon>Bacteria</taxon>
        <taxon>Thermotogati</taxon>
        <taxon>Thermotogota</taxon>
        <taxon>Thermotogae</taxon>
        <taxon>Petrotogales</taxon>
        <taxon>Petrotogaceae</taxon>
        <taxon>Petrotoga</taxon>
    </lineage>
</organism>
<comment type="caution">
    <text evidence="1">The sequence shown here is derived from an EMBL/GenBank/DDBJ whole genome shotgun (WGS) entry which is preliminary data.</text>
</comment>
<keyword evidence="2" id="KW-1185">Reference proteome</keyword>
<evidence type="ECO:0008006" key="3">
    <source>
        <dbReference type="Google" id="ProtNLM"/>
    </source>
</evidence>
<dbReference type="Pfam" id="PF16236">
    <property type="entry name" value="DUF4895"/>
    <property type="match status" value="1"/>
</dbReference>
<dbReference type="RefSeq" id="WP_103076237.1">
    <property type="nucleotide sequence ID" value="NZ_AZRN01000002.1"/>
</dbReference>
<accession>A0A2K1PF47</accession>
<dbReference type="Proteomes" id="UP000236604">
    <property type="component" value="Unassembled WGS sequence"/>
</dbReference>
<protein>
    <recommendedName>
        <fullName evidence="3">DUF4895 domain-containing protein</fullName>
    </recommendedName>
</protein>
<gene>
    <name evidence="1" type="ORF">X927_00910</name>
</gene>
<proteinExistence type="predicted"/>
<sequence>MEELIKFAENYLNKYKNFLAEEFQHFFFGTVYDSEDKFPVYCIFIDEDGRVFETFGPDKPGKVMSVLYPTYYNDSDILVNKYTELSRQYNKIVQPNTAFGIVQSPFKITSYRVWGNERLIKKLIFSEKLKGEEYISLHQNITDEKLKFIIEHYKQWDDDIFYFPYLKDIHVLFRVPDYISSSEVSIYIEIGRILKEKVLQRYDFLENSYKLPEMKVKTPALAVFKVPADRILDVDFKSIYDQVIKKTAKIVEQINEIEIEL</sequence>